<protein>
    <recommendedName>
        <fullName evidence="2">Phage head morphogenesis domain-containing protein</fullName>
    </recommendedName>
</protein>
<name>A0A3L9DNT6_9STRE</name>
<evidence type="ECO:0000313" key="3">
    <source>
        <dbReference type="EMBL" id="RLY03086.1"/>
    </source>
</evidence>
<dbReference type="Proteomes" id="UP000279194">
    <property type="component" value="Unassembled WGS sequence"/>
</dbReference>
<keyword evidence="4" id="KW-1185">Reference proteome</keyword>
<dbReference type="OrthoDB" id="9765386at2"/>
<evidence type="ECO:0000256" key="1">
    <source>
        <dbReference type="SAM" id="Coils"/>
    </source>
</evidence>
<keyword evidence="1" id="KW-0175">Coiled coil</keyword>
<dbReference type="EMBL" id="RCVM01000010">
    <property type="protein sequence ID" value="RLY03086.1"/>
    <property type="molecule type" value="Genomic_DNA"/>
</dbReference>
<sequence>MTIDLSKYWKERYEAEEKRRAKSDEELERQLDAIYKQHIAEIQKEIDAFWQRYADKNGITKLEAKKQADNLDMDVVSYKAKQLVARAEKWRKEGRKVTQKDFTKAENDLMKLYNLKMKTSRLEVLQANLKLHQYELAMNELEATERHLIEAVRQENLYSSGILKDTLGSYQTSKTSAETIAYANFHGSNWSTKIWERQHILREVVRKSVADTILRGKGTQLLIKQLEKEFKVSYGYARRLAVTETARVYSEAQKANYKANDFEYYEILAESGACNICKPYDSKHYKVDDMAPGHNAPPFHPNCKCTTVPYVDRTASYSEFKEDVSNAFDFLGKKPNATKKEIQKLFKNSYNVGKLFEHKIFGEYSGKNVVIPDHMIAYALTAHQNQIVLDEFLKIKEVVKNPDFISEDIRGHKNTFLLNKKISDNRFLEAGIEDKGGQFVFHFMLRGEKKNNKRLRKIIDKVKKYDIVNQKVYNIGEE</sequence>
<evidence type="ECO:0000259" key="2">
    <source>
        <dbReference type="Pfam" id="PF04233"/>
    </source>
</evidence>
<dbReference type="Pfam" id="PF04233">
    <property type="entry name" value="Phage_Mu_F"/>
    <property type="match status" value="1"/>
</dbReference>
<dbReference type="AlphaFoldDB" id="A0A3L9DNT6"/>
<feature type="coiled-coil region" evidence="1">
    <location>
        <begin position="124"/>
        <end position="154"/>
    </location>
</feature>
<comment type="caution">
    <text evidence="3">The sequence shown here is derived from an EMBL/GenBank/DDBJ whole genome shotgun (WGS) entry which is preliminary data.</text>
</comment>
<dbReference type="InterPro" id="IPR006528">
    <property type="entry name" value="Phage_head_morphogenesis_dom"/>
</dbReference>
<proteinExistence type="predicted"/>
<accession>A0A3L9DNT6</accession>
<dbReference type="NCBIfam" id="TIGR01641">
    <property type="entry name" value="phageSPP1_gp7"/>
    <property type="match status" value="1"/>
</dbReference>
<reference evidence="3 4" key="1">
    <citation type="submission" date="2018-10" db="EMBL/GenBank/DDBJ databases">
        <title>Streptococcus hillyeri sp. nov., isolated from equine tracheal sample.</title>
        <authorList>
            <person name="Macfadyen A.C."/>
            <person name="Waller A."/>
            <person name="Paterson G.K."/>
        </authorList>
    </citation>
    <scope>NUCLEOTIDE SEQUENCE [LARGE SCALE GENOMIC DNA]</scope>
    <source>
        <strain evidence="3 4">28462</strain>
    </source>
</reference>
<evidence type="ECO:0000313" key="4">
    <source>
        <dbReference type="Proteomes" id="UP000279194"/>
    </source>
</evidence>
<organism evidence="3 4">
    <name type="scientific">Streptococcus hillyeri</name>
    <dbReference type="NCBI Taxonomy" id="2282420"/>
    <lineage>
        <taxon>Bacteria</taxon>
        <taxon>Bacillati</taxon>
        <taxon>Bacillota</taxon>
        <taxon>Bacilli</taxon>
        <taxon>Lactobacillales</taxon>
        <taxon>Streptococcaceae</taxon>
        <taxon>Streptococcus</taxon>
    </lineage>
</organism>
<gene>
    <name evidence="3" type="ORF">EAF07_05975</name>
</gene>
<feature type="domain" description="Phage head morphogenesis" evidence="2">
    <location>
        <begin position="204"/>
        <end position="307"/>
    </location>
</feature>
<dbReference type="RefSeq" id="WP_121835638.1">
    <property type="nucleotide sequence ID" value="NZ_CP163513.1"/>
</dbReference>